<organism evidence="9 10">
    <name type="scientific">Enterocloster lavalensis</name>
    <dbReference type="NCBI Taxonomy" id="460384"/>
    <lineage>
        <taxon>Bacteria</taxon>
        <taxon>Bacillati</taxon>
        <taxon>Bacillota</taxon>
        <taxon>Clostridia</taxon>
        <taxon>Lachnospirales</taxon>
        <taxon>Lachnospiraceae</taxon>
        <taxon>Enterocloster</taxon>
    </lineage>
</organism>
<dbReference type="PANTHER" id="PTHR11080:SF2">
    <property type="entry name" value="LD05707P"/>
    <property type="match status" value="1"/>
</dbReference>
<sequence>MKRLLVVVDMQNDFIDGALGTKEAQSIVPAVVKKAEAYAAAGDEVVFTLDTHFDDYMDTAEGRKLPVPHCIKGTPGWELCGQLKAFEGRRFEKHTFGSGSLSEYVRGGDYRSVELVGLCTDICVISNALILKAAVPETPIAVDPACCAGVSPESHDNAIAAMKVCQIDIL</sequence>
<dbReference type="EC" id="3.5.1.19" evidence="6"/>
<dbReference type="STRING" id="460384.SAMN05216313_10158"/>
<evidence type="ECO:0000313" key="10">
    <source>
        <dbReference type="Proteomes" id="UP000198508"/>
    </source>
</evidence>
<keyword evidence="2" id="KW-0662">Pyridine nucleotide biosynthesis</keyword>
<gene>
    <name evidence="9" type="ORF">SAMN05216313_10158</name>
</gene>
<dbReference type="InterPro" id="IPR036380">
    <property type="entry name" value="Isochorismatase-like_sf"/>
</dbReference>
<dbReference type="GO" id="GO:0019363">
    <property type="term" value="P:pyridine nucleotide biosynthetic process"/>
    <property type="evidence" value="ECO:0007669"/>
    <property type="project" value="UniProtKB-KW"/>
</dbReference>
<dbReference type="RefSeq" id="WP_092360335.1">
    <property type="nucleotide sequence ID" value="NZ_CAKXUV010000047.1"/>
</dbReference>
<accession>A0A1I0AKB5</accession>
<protein>
    <recommendedName>
        <fullName evidence="6">nicotinamidase</fullName>
        <ecNumber evidence="6">3.5.1.19</ecNumber>
    </recommendedName>
    <alternativeName>
        <fullName evidence="7">Nicotinamide deamidase</fullName>
    </alternativeName>
</protein>
<dbReference type="InterPro" id="IPR052347">
    <property type="entry name" value="Isochorismatase_Nicotinamidase"/>
</dbReference>
<keyword evidence="3" id="KW-0479">Metal-binding</keyword>
<feature type="domain" description="Isochorismatase-like" evidence="8">
    <location>
        <begin position="4"/>
        <end position="163"/>
    </location>
</feature>
<dbReference type="Gene3D" id="3.40.50.850">
    <property type="entry name" value="Isochorismatase-like"/>
    <property type="match status" value="1"/>
</dbReference>
<dbReference type="CDD" id="cd00431">
    <property type="entry name" value="cysteine_hydrolases"/>
    <property type="match status" value="1"/>
</dbReference>
<keyword evidence="10" id="KW-1185">Reference proteome</keyword>
<dbReference type="AlphaFoldDB" id="A0A1I0AKB5"/>
<evidence type="ECO:0000256" key="7">
    <source>
        <dbReference type="ARBA" id="ARBA00043224"/>
    </source>
</evidence>
<dbReference type="InterPro" id="IPR000868">
    <property type="entry name" value="Isochorismatase-like_dom"/>
</dbReference>
<dbReference type="GO" id="GO:0046872">
    <property type="term" value="F:metal ion binding"/>
    <property type="evidence" value="ECO:0007669"/>
    <property type="project" value="UniProtKB-KW"/>
</dbReference>
<dbReference type="PANTHER" id="PTHR11080">
    <property type="entry name" value="PYRAZINAMIDASE/NICOTINAMIDASE"/>
    <property type="match status" value="1"/>
</dbReference>
<evidence type="ECO:0000256" key="3">
    <source>
        <dbReference type="ARBA" id="ARBA00022723"/>
    </source>
</evidence>
<evidence type="ECO:0000256" key="5">
    <source>
        <dbReference type="ARBA" id="ARBA00037900"/>
    </source>
</evidence>
<name>A0A1I0AKB5_9FIRM</name>
<evidence type="ECO:0000256" key="2">
    <source>
        <dbReference type="ARBA" id="ARBA00022642"/>
    </source>
</evidence>
<evidence type="ECO:0000256" key="4">
    <source>
        <dbReference type="ARBA" id="ARBA00022801"/>
    </source>
</evidence>
<dbReference type="GeneID" id="93277888"/>
<dbReference type="Proteomes" id="UP000198508">
    <property type="component" value="Unassembled WGS sequence"/>
</dbReference>
<dbReference type="GO" id="GO:0008936">
    <property type="term" value="F:nicotinamidase activity"/>
    <property type="evidence" value="ECO:0007669"/>
    <property type="project" value="UniProtKB-EC"/>
</dbReference>
<dbReference type="EMBL" id="FOIM01000001">
    <property type="protein sequence ID" value="SES94126.1"/>
    <property type="molecule type" value="Genomic_DNA"/>
</dbReference>
<evidence type="ECO:0000256" key="6">
    <source>
        <dbReference type="ARBA" id="ARBA00039017"/>
    </source>
</evidence>
<keyword evidence="4" id="KW-0378">Hydrolase</keyword>
<evidence type="ECO:0000313" key="9">
    <source>
        <dbReference type="EMBL" id="SES94126.1"/>
    </source>
</evidence>
<comment type="pathway">
    <text evidence="5">Cofactor biosynthesis; nicotinate biosynthesis; nicotinate from nicotinamide: step 1/1.</text>
</comment>
<comment type="similarity">
    <text evidence="1">Belongs to the isochorismatase family.</text>
</comment>
<reference evidence="10" key="1">
    <citation type="submission" date="2016-10" db="EMBL/GenBank/DDBJ databases">
        <authorList>
            <person name="Varghese N."/>
            <person name="Submissions S."/>
        </authorList>
    </citation>
    <scope>NUCLEOTIDE SEQUENCE [LARGE SCALE GENOMIC DNA]</scope>
    <source>
        <strain evidence="10">NLAE-zl-G277</strain>
    </source>
</reference>
<evidence type="ECO:0000256" key="1">
    <source>
        <dbReference type="ARBA" id="ARBA00006336"/>
    </source>
</evidence>
<proteinExistence type="inferred from homology"/>
<dbReference type="SUPFAM" id="SSF52499">
    <property type="entry name" value="Isochorismatase-like hydrolases"/>
    <property type="match status" value="1"/>
</dbReference>
<dbReference type="Pfam" id="PF00857">
    <property type="entry name" value="Isochorismatase"/>
    <property type="match status" value="1"/>
</dbReference>
<evidence type="ECO:0000259" key="8">
    <source>
        <dbReference type="Pfam" id="PF00857"/>
    </source>
</evidence>